<dbReference type="PANTHER" id="PTHR43739:SF5">
    <property type="entry name" value="EXO-ALPHA-SIALIDASE"/>
    <property type="match status" value="1"/>
</dbReference>
<sequence length="1137" mass="125473">MKHVYIILLLFVFTYSHGQFKKNAPWDNSNVQRRGTKPTLKEMADYAENYFNSIDKFKKGSGLKPFKRWEYNWSHYLNDDGTFASKEKLWEAWHQKNALNQKSVNNLTDVSDWKPLGPYDSSTIFSSTKRNGQGRVNAVAVDPNNSNTYYVGSPAGGIWKSRDAGLNWNPLTDYLPQIGVSGIAIDPNNSNIIYIATGDDDAGDSYSVGVWKSTDGGTTWNNTGTIPGNPDSMNEIYINPNNTNTVLVATSTGVQKTTDGGVTWVTKLSGDIIDLKMKPGDPNTWYAVSSNTFYKSTDGGENFNSIFLPGLSGSRRLTMDVTIANPNYVYVVSAGSGYAFNGIYKSTDSGSSFTKTSETDDIFGSTQAWFDLALTVSDQNADIVYVGVLDIWKSTNGGDNFTKINDWRQVNGQSYTHADIHFLRFLDGKFFAGTDGGVYVSTNEGGIFTDLTKNIAISQFYRISISQKNLNVIAGGLQDNGGFGFDSEKWRHYQDGDGMEGIVNPINSNTFYGFSQYGGGLSITNDQGRTRTTRVAAPTAETGPNDSGGNWITPMAINEEGELYAGYSQIYRLDGNSSWTKISNHLFGGDLNRLVINSKNSDIMYAARGNALYRSADRAQTFIKVNFSQGTIVGLDTDPNDLESLWVATSNNVYKITNITQSFPTITSIGTNIPSESLTVLQHHERSGKNTLYIGTTLGVYFINDDLTEWQTFDTNLPNTQIRDLEINEEDSRLYAATYGRGVFYTDIPAELPQNEVRLLAIENAKNGLSCGTDFIAQIKVKNQGVQAISNLTFNYNLDGGANQVYNWTGNIPSETEMIINLPSITTTLGGHTLSTEVVLTDDTYNTNNEIEVEFSINESNNTPTDVNSFENISDELLLETSSGTEMWKIINRRKGLINIPSGVKAYATASEDYPINTIGYLYTNCYDLSQITNPTLKFDMGFDIEQDWDYLVVEYTVNSGKDWEILGSSSDPNWYNSDSTLNGLPGKQWTGEGEDVNLGDGLTNATTKEYSHDLSAIASETNVIFRFKFVSDAGVVEEGAVVDNLVISGVLSTEDEIFLSGISVYPNPSQSIFNINRNTSDELTVKVFDITGKQVFSKKNTTETSFEIDMSGHSRGIYIMNMVSNGKTATKKLILK</sequence>
<dbReference type="InterPro" id="IPR026444">
    <property type="entry name" value="Secre_tail"/>
</dbReference>
<dbReference type="EMBL" id="SLXM01000004">
    <property type="protein sequence ID" value="TCP25013.1"/>
    <property type="molecule type" value="Genomic_DNA"/>
</dbReference>
<gene>
    <name evidence="3" type="ORF">EV195_10444</name>
</gene>
<keyword evidence="1" id="KW-0732">Signal</keyword>
<feature type="domain" description="Secretion system C-terminal sorting" evidence="2">
    <location>
        <begin position="1065"/>
        <end position="1135"/>
    </location>
</feature>
<dbReference type="PANTHER" id="PTHR43739">
    <property type="entry name" value="XYLOGLUCANASE (EUROFUNG)"/>
    <property type="match status" value="1"/>
</dbReference>
<evidence type="ECO:0000256" key="1">
    <source>
        <dbReference type="ARBA" id="ARBA00022729"/>
    </source>
</evidence>
<dbReference type="NCBIfam" id="TIGR04183">
    <property type="entry name" value="Por_Secre_tail"/>
    <property type="match status" value="1"/>
</dbReference>
<dbReference type="CDD" id="cd15482">
    <property type="entry name" value="Sialidase_non-viral"/>
    <property type="match status" value="2"/>
</dbReference>
<organism evidence="3 4">
    <name type="scientific">Tenacibaculum skagerrakense</name>
    <dbReference type="NCBI Taxonomy" id="186571"/>
    <lineage>
        <taxon>Bacteria</taxon>
        <taxon>Pseudomonadati</taxon>
        <taxon>Bacteroidota</taxon>
        <taxon>Flavobacteriia</taxon>
        <taxon>Flavobacteriales</taxon>
        <taxon>Flavobacteriaceae</taxon>
        <taxon>Tenacibaculum</taxon>
    </lineage>
</organism>
<proteinExistence type="predicted"/>
<evidence type="ECO:0000259" key="2">
    <source>
        <dbReference type="Pfam" id="PF18962"/>
    </source>
</evidence>
<dbReference type="Pfam" id="PF18962">
    <property type="entry name" value="Por_Secre_tail"/>
    <property type="match status" value="1"/>
</dbReference>
<dbReference type="SUPFAM" id="SSF110296">
    <property type="entry name" value="Oligoxyloglucan reducing end-specific cellobiohydrolase"/>
    <property type="match status" value="2"/>
</dbReference>
<reference evidence="3 4" key="1">
    <citation type="submission" date="2019-03" db="EMBL/GenBank/DDBJ databases">
        <title>Genomic Encyclopedia of Type Strains, Phase IV (KMG-IV): sequencing the most valuable type-strain genomes for metagenomic binning, comparative biology and taxonomic classification.</title>
        <authorList>
            <person name="Goeker M."/>
        </authorList>
    </citation>
    <scope>NUCLEOTIDE SEQUENCE [LARGE SCALE GENOMIC DNA]</scope>
    <source>
        <strain evidence="3 4">DSM 14836</strain>
    </source>
</reference>
<dbReference type="InterPro" id="IPR052025">
    <property type="entry name" value="Xyloglucanase_GH74"/>
</dbReference>
<dbReference type="GO" id="GO:0010411">
    <property type="term" value="P:xyloglucan metabolic process"/>
    <property type="evidence" value="ECO:0007669"/>
    <property type="project" value="TreeGrafter"/>
</dbReference>
<dbReference type="AlphaFoldDB" id="A0A4R2NST2"/>
<dbReference type="Proteomes" id="UP000294564">
    <property type="component" value="Unassembled WGS sequence"/>
</dbReference>
<keyword evidence="4" id="KW-1185">Reference proteome</keyword>
<dbReference type="InterPro" id="IPR015943">
    <property type="entry name" value="WD40/YVTN_repeat-like_dom_sf"/>
</dbReference>
<dbReference type="Gene3D" id="2.60.40.3080">
    <property type="match status" value="1"/>
</dbReference>
<dbReference type="Gene3D" id="2.130.10.10">
    <property type="entry name" value="YVTN repeat-like/Quinoprotein amine dehydrogenase"/>
    <property type="match status" value="4"/>
</dbReference>
<evidence type="ECO:0000313" key="4">
    <source>
        <dbReference type="Proteomes" id="UP000294564"/>
    </source>
</evidence>
<name>A0A4R2NST2_9FLAO</name>
<accession>A0A4R2NST2</accession>
<dbReference type="RefSeq" id="WP_132794400.1">
    <property type="nucleotide sequence ID" value="NZ_SLXM01000004.1"/>
</dbReference>
<dbReference type="Pfam" id="PF20773">
    <property type="entry name" value="InhA-like_MAM"/>
    <property type="match status" value="1"/>
</dbReference>
<dbReference type="Gene3D" id="2.60.120.260">
    <property type="entry name" value="Galactose-binding domain-like"/>
    <property type="match status" value="1"/>
</dbReference>
<comment type="caution">
    <text evidence="3">The sequence shown here is derived from an EMBL/GenBank/DDBJ whole genome shotgun (WGS) entry which is preliminary data.</text>
</comment>
<protein>
    <submittedName>
        <fullName evidence="3">Putative secreted protein (Por secretion system target)</fullName>
    </submittedName>
</protein>
<dbReference type="OrthoDB" id="9757947at2"/>
<evidence type="ECO:0000313" key="3">
    <source>
        <dbReference type="EMBL" id="TCP25013.1"/>
    </source>
</evidence>